<dbReference type="Pfam" id="PF23562">
    <property type="entry name" value="AMP-binding_C_3"/>
    <property type="match status" value="1"/>
</dbReference>
<keyword evidence="2 8" id="KW-0436">Ligase</keyword>
<organism evidence="8 9">
    <name type="scientific">Micrococcus endophyticus</name>
    <dbReference type="NCBI Taxonomy" id="455343"/>
    <lineage>
        <taxon>Bacteria</taxon>
        <taxon>Bacillati</taxon>
        <taxon>Actinomycetota</taxon>
        <taxon>Actinomycetes</taxon>
        <taxon>Micrococcales</taxon>
        <taxon>Micrococcaceae</taxon>
        <taxon>Micrococcus</taxon>
    </lineage>
</organism>
<name>A0A7W9N098_9MICC</name>
<keyword evidence="4" id="KW-0443">Lipid metabolism</keyword>
<dbReference type="AlphaFoldDB" id="A0A7W9N098"/>
<evidence type="ECO:0000313" key="9">
    <source>
        <dbReference type="Proteomes" id="UP000567246"/>
    </source>
</evidence>
<dbReference type="GO" id="GO:0004467">
    <property type="term" value="F:long-chain fatty acid-CoA ligase activity"/>
    <property type="evidence" value="ECO:0007669"/>
    <property type="project" value="UniProtKB-EC"/>
</dbReference>
<evidence type="ECO:0000256" key="2">
    <source>
        <dbReference type="ARBA" id="ARBA00022598"/>
    </source>
</evidence>
<comment type="caution">
    <text evidence="8">The sequence shown here is derived from an EMBL/GenBank/DDBJ whole genome shotgun (WGS) entry which is preliminary data.</text>
</comment>
<reference evidence="8 9" key="1">
    <citation type="submission" date="2020-08" db="EMBL/GenBank/DDBJ databases">
        <title>Sequencing the genomes of 1000 actinobacteria strains.</title>
        <authorList>
            <person name="Klenk H.-P."/>
        </authorList>
    </citation>
    <scope>NUCLEOTIDE SEQUENCE [LARGE SCALE GENOMIC DNA]</scope>
    <source>
        <strain evidence="8 9">DSM 17945</strain>
    </source>
</reference>
<evidence type="ECO:0000256" key="3">
    <source>
        <dbReference type="ARBA" id="ARBA00022832"/>
    </source>
</evidence>
<dbReference type="RefSeq" id="WP_184172105.1">
    <property type="nucleotide sequence ID" value="NZ_BAABAG010000004.1"/>
</dbReference>
<comment type="similarity">
    <text evidence="1">Belongs to the ATP-dependent AMP-binding enzyme family.</text>
</comment>
<keyword evidence="3" id="KW-0276">Fatty acid metabolism</keyword>
<dbReference type="InterPro" id="IPR020845">
    <property type="entry name" value="AMP-binding_CS"/>
</dbReference>
<evidence type="ECO:0000256" key="6">
    <source>
        <dbReference type="ARBA" id="ARBA00032875"/>
    </source>
</evidence>
<evidence type="ECO:0000313" key="8">
    <source>
        <dbReference type="EMBL" id="MBB5848820.1"/>
    </source>
</evidence>
<sequence>MQNQIPITESATELDWMPPADSNITDLILSSLQQDPMAPVYALRNGTGGWTDVRFEAFIDQVRAAARGLIAHGVAPGDRVGLFAATSYEWAVLDQAVWFAGAVSVPIYETSSVHQVEHILTDSGARAVACGTEALAARVKEAAAAQGLDVATFPMTADGLAELAEAGAFVAEDAVEHARSLATLADPASIVYTSGTTGRPKGAVITHGNLAGASINVLSFAREVVQWTPAGTASRTLMFLPLAHVLAHAVQVICLYARIQVAHAPSPATLLRDLASFHPTWLLAVPRVFEKVESGVATKAQKAGTGTVYQAARSTAIAWSKALEEKKFGSGRGPSPALRARHALFDRLVYRKIREALGGEVRTCVSGASALSEELVHFFRGAGVPIVEGYGLTESTAPATVNIPGAHRVGTVGLPVPGVTVKIAEDGEVLLRGPVMFSGYHGMPEASAESHADDGFFRTGDIGSLDEHGYLRITGRKKDVIITAGGKNVYPTPMEEALRQHRLIEHVVVVGENRPFVGALVTLDEEELTRWSLDRERSLTPAEAAQDPAVLETIQEAVDRVNEDVSRAESIRRIRILDHAFTEDSGYVTPSQKLKRAKVIEDYAEDVDALYRGR</sequence>
<keyword evidence="9" id="KW-1185">Reference proteome</keyword>
<dbReference type="Proteomes" id="UP000567246">
    <property type="component" value="Unassembled WGS sequence"/>
</dbReference>
<evidence type="ECO:0000256" key="5">
    <source>
        <dbReference type="ARBA" id="ARBA00024484"/>
    </source>
</evidence>
<dbReference type="Pfam" id="PF00501">
    <property type="entry name" value="AMP-binding"/>
    <property type="match status" value="1"/>
</dbReference>
<dbReference type="InterPro" id="IPR000873">
    <property type="entry name" value="AMP-dep_synth/lig_dom"/>
</dbReference>
<dbReference type="Gene3D" id="3.30.300.30">
    <property type="match status" value="1"/>
</dbReference>
<evidence type="ECO:0000259" key="7">
    <source>
        <dbReference type="Pfam" id="PF00501"/>
    </source>
</evidence>
<dbReference type="PROSITE" id="PS00455">
    <property type="entry name" value="AMP_BINDING"/>
    <property type="match status" value="1"/>
</dbReference>
<dbReference type="GO" id="GO:0016020">
    <property type="term" value="C:membrane"/>
    <property type="evidence" value="ECO:0007669"/>
    <property type="project" value="TreeGrafter"/>
</dbReference>
<proteinExistence type="inferred from homology"/>
<dbReference type="CDD" id="cd05907">
    <property type="entry name" value="VL_LC_FACS_like"/>
    <property type="match status" value="1"/>
</dbReference>
<dbReference type="EMBL" id="JACHMW010000001">
    <property type="protein sequence ID" value="MBB5848820.1"/>
    <property type="molecule type" value="Genomic_DNA"/>
</dbReference>
<feature type="domain" description="AMP-dependent synthetase/ligase" evidence="7">
    <location>
        <begin position="45"/>
        <end position="441"/>
    </location>
</feature>
<gene>
    <name evidence="8" type="ORF">HDA33_001384</name>
</gene>
<evidence type="ECO:0000256" key="4">
    <source>
        <dbReference type="ARBA" id="ARBA00023098"/>
    </source>
</evidence>
<dbReference type="PANTHER" id="PTHR43272">
    <property type="entry name" value="LONG-CHAIN-FATTY-ACID--COA LIGASE"/>
    <property type="match status" value="1"/>
</dbReference>
<dbReference type="PANTHER" id="PTHR43272:SF32">
    <property type="entry name" value="AMP-DEPENDENT SYNTHETASE_LIGASE DOMAIN-CONTAINING PROTEIN"/>
    <property type="match status" value="1"/>
</dbReference>
<accession>A0A7W9N098</accession>
<comment type="catalytic activity">
    <reaction evidence="5">
        <text>a long-chain fatty acid + ATP + CoA = a long-chain fatty acyl-CoA + AMP + diphosphate</text>
        <dbReference type="Rhea" id="RHEA:15421"/>
        <dbReference type="ChEBI" id="CHEBI:30616"/>
        <dbReference type="ChEBI" id="CHEBI:33019"/>
        <dbReference type="ChEBI" id="CHEBI:57287"/>
        <dbReference type="ChEBI" id="CHEBI:57560"/>
        <dbReference type="ChEBI" id="CHEBI:83139"/>
        <dbReference type="ChEBI" id="CHEBI:456215"/>
        <dbReference type="EC" id="6.2.1.3"/>
    </reaction>
    <physiologicalReaction direction="left-to-right" evidence="5">
        <dbReference type="Rhea" id="RHEA:15422"/>
    </physiologicalReaction>
</comment>
<evidence type="ECO:0000256" key="1">
    <source>
        <dbReference type="ARBA" id="ARBA00006432"/>
    </source>
</evidence>
<protein>
    <recommendedName>
        <fullName evidence="6">Acyl-CoA synthetase</fullName>
    </recommendedName>
</protein>
<dbReference type="SUPFAM" id="SSF56801">
    <property type="entry name" value="Acetyl-CoA synthetase-like"/>
    <property type="match status" value="1"/>
</dbReference>
<dbReference type="InterPro" id="IPR045851">
    <property type="entry name" value="AMP-bd_C_sf"/>
</dbReference>
<dbReference type="Gene3D" id="3.40.50.12780">
    <property type="entry name" value="N-terminal domain of ligase-like"/>
    <property type="match status" value="1"/>
</dbReference>
<dbReference type="InterPro" id="IPR042099">
    <property type="entry name" value="ANL_N_sf"/>
</dbReference>